<evidence type="ECO:0000256" key="1">
    <source>
        <dbReference type="SAM" id="Coils"/>
    </source>
</evidence>
<reference evidence="4" key="1">
    <citation type="journal article" date="2020" name="Stud. Mycol.">
        <title>101 Dothideomycetes genomes: a test case for predicting lifestyles and emergence of pathogens.</title>
        <authorList>
            <person name="Haridas S."/>
            <person name="Albert R."/>
            <person name="Binder M."/>
            <person name="Bloem J."/>
            <person name="Labutti K."/>
            <person name="Salamov A."/>
            <person name="Andreopoulos B."/>
            <person name="Baker S."/>
            <person name="Barry K."/>
            <person name="Bills G."/>
            <person name="Bluhm B."/>
            <person name="Cannon C."/>
            <person name="Castanera R."/>
            <person name="Culley D."/>
            <person name="Daum C."/>
            <person name="Ezra D."/>
            <person name="Gonzalez J."/>
            <person name="Henrissat B."/>
            <person name="Kuo A."/>
            <person name="Liang C."/>
            <person name="Lipzen A."/>
            <person name="Lutzoni F."/>
            <person name="Magnuson J."/>
            <person name="Mondo S."/>
            <person name="Nolan M."/>
            <person name="Ohm R."/>
            <person name="Pangilinan J."/>
            <person name="Park H.-J."/>
            <person name="Ramirez L."/>
            <person name="Alfaro M."/>
            <person name="Sun H."/>
            <person name="Tritt A."/>
            <person name="Yoshinaga Y."/>
            <person name="Zwiers L.-H."/>
            <person name="Turgeon B."/>
            <person name="Goodwin S."/>
            <person name="Spatafora J."/>
            <person name="Crous P."/>
            <person name="Grigoriev I."/>
        </authorList>
    </citation>
    <scope>NUCLEOTIDE SEQUENCE</scope>
    <source>
        <strain evidence="4">CBS 109.77</strain>
    </source>
</reference>
<dbReference type="Proteomes" id="UP000799757">
    <property type="component" value="Unassembled WGS sequence"/>
</dbReference>
<protein>
    <recommendedName>
        <fullName evidence="3">C2H2-type domain-containing protein</fullName>
    </recommendedName>
</protein>
<dbReference type="AlphaFoldDB" id="A0A6A6XHC1"/>
<proteinExistence type="predicted"/>
<feature type="compositionally biased region" description="Pro residues" evidence="2">
    <location>
        <begin position="48"/>
        <end position="58"/>
    </location>
</feature>
<feature type="domain" description="C2H2-type" evidence="3">
    <location>
        <begin position="310"/>
        <end position="340"/>
    </location>
</feature>
<organism evidence="4 5">
    <name type="scientific">Melanomma pulvis-pyrius CBS 109.77</name>
    <dbReference type="NCBI Taxonomy" id="1314802"/>
    <lineage>
        <taxon>Eukaryota</taxon>
        <taxon>Fungi</taxon>
        <taxon>Dikarya</taxon>
        <taxon>Ascomycota</taxon>
        <taxon>Pezizomycotina</taxon>
        <taxon>Dothideomycetes</taxon>
        <taxon>Pleosporomycetidae</taxon>
        <taxon>Pleosporales</taxon>
        <taxon>Melanommataceae</taxon>
        <taxon>Melanomma</taxon>
    </lineage>
</organism>
<evidence type="ECO:0000256" key="2">
    <source>
        <dbReference type="SAM" id="MobiDB-lite"/>
    </source>
</evidence>
<keyword evidence="5" id="KW-1185">Reference proteome</keyword>
<dbReference type="EMBL" id="MU001871">
    <property type="protein sequence ID" value="KAF2795037.1"/>
    <property type="molecule type" value="Genomic_DNA"/>
</dbReference>
<sequence>MDLSSDVGLEIPYPPFPALPRASSPVQASADPAALVNASTPAADPPQHHAPPSKPTPAPSSVGLSPLNSLPTDIATHRALLFALDTPVQLTPAVWDRFWPYIDNVWCLHQKPHPAPSTGVAKVYGGCRLNRKTNFPPPVLHDNSRPRQRREGGTCKAKFRLTIHPDGRRMVERTGEAHSHTLDYIDSVKRNTGVRALVLDDFFKSWEAGGILAFLRDTSAQDATKDILRDAGGLYLSRQEVQNILNSALKKAYPGQDVSEVKKQMDKYKNYTTCNFKGCNAPAFRDIKVLMDHRKQVHGLKSHDHSDKVYACPDKGCWRRKKSKGFATLLGLEEHLRDKHGSGLQAAGLETSDGDILDPIMTNQLAMSDIPQNINADMNSMNSMMGFTSLLPDPITPDSSSEEQQNEVHMTSQELQVEAQEANRALSHMEKGSMKLRIKRLEIEKRKLEQEIRRLNKAVWGNERGEFPSVDVDAEGEGEAG</sequence>
<dbReference type="InterPro" id="IPR013087">
    <property type="entry name" value="Znf_C2H2_type"/>
</dbReference>
<keyword evidence="1" id="KW-0175">Coiled coil</keyword>
<feature type="domain" description="C2H2-type" evidence="3">
    <location>
        <begin position="272"/>
        <end position="298"/>
    </location>
</feature>
<name>A0A6A6XHC1_9PLEO</name>
<evidence type="ECO:0000313" key="5">
    <source>
        <dbReference type="Proteomes" id="UP000799757"/>
    </source>
</evidence>
<feature type="region of interest" description="Disordered" evidence="2">
    <location>
        <begin position="20"/>
        <end position="65"/>
    </location>
</feature>
<dbReference type="OrthoDB" id="3486101at2759"/>
<accession>A0A6A6XHC1</accession>
<evidence type="ECO:0000313" key="4">
    <source>
        <dbReference type="EMBL" id="KAF2795037.1"/>
    </source>
</evidence>
<evidence type="ECO:0000259" key="3">
    <source>
        <dbReference type="SMART" id="SM00355"/>
    </source>
</evidence>
<feature type="coiled-coil region" evidence="1">
    <location>
        <begin position="412"/>
        <end position="458"/>
    </location>
</feature>
<dbReference type="SMART" id="SM00355">
    <property type="entry name" value="ZnF_C2H2"/>
    <property type="match status" value="2"/>
</dbReference>
<gene>
    <name evidence="4" type="ORF">K505DRAFT_18760</name>
</gene>